<dbReference type="InterPro" id="IPR001965">
    <property type="entry name" value="Znf_PHD"/>
</dbReference>
<dbReference type="PROSITE" id="PS50016">
    <property type="entry name" value="ZF_PHD_2"/>
    <property type="match status" value="1"/>
</dbReference>
<dbReference type="OrthoDB" id="692644at2759"/>
<accession>A0A5P1FNI3</accession>
<evidence type="ECO:0000256" key="7">
    <source>
        <dbReference type="ARBA" id="ARBA00023117"/>
    </source>
</evidence>
<evidence type="ECO:0000256" key="5">
    <source>
        <dbReference type="ARBA" id="ARBA00022833"/>
    </source>
</evidence>
<keyword evidence="3" id="KW-0479">Metal-binding</keyword>
<evidence type="ECO:0000256" key="6">
    <source>
        <dbReference type="ARBA" id="ARBA00023015"/>
    </source>
</evidence>
<protein>
    <recommendedName>
        <fullName evidence="13">PHD-type domain-containing protein</fullName>
    </recommendedName>
</protein>
<evidence type="ECO:0000256" key="1">
    <source>
        <dbReference type="ARBA" id="ARBA00004123"/>
    </source>
</evidence>
<dbReference type="SUPFAM" id="SSF57903">
    <property type="entry name" value="FYVE/PHD zinc finger"/>
    <property type="match status" value="1"/>
</dbReference>
<dbReference type="SUPFAM" id="SSF54171">
    <property type="entry name" value="DNA-binding domain"/>
    <property type="match status" value="1"/>
</dbReference>
<reference evidence="15" key="1">
    <citation type="journal article" date="2017" name="Nat. Commun.">
        <title>The asparagus genome sheds light on the origin and evolution of a young Y chromosome.</title>
        <authorList>
            <person name="Harkess A."/>
            <person name="Zhou J."/>
            <person name="Xu C."/>
            <person name="Bowers J.E."/>
            <person name="Van der Hulst R."/>
            <person name="Ayyampalayam S."/>
            <person name="Mercati F."/>
            <person name="Riccardi P."/>
            <person name="McKain M.R."/>
            <person name="Kakrana A."/>
            <person name="Tang H."/>
            <person name="Ray J."/>
            <person name="Groenendijk J."/>
            <person name="Arikit S."/>
            <person name="Mathioni S.M."/>
            <person name="Nakano M."/>
            <person name="Shan H."/>
            <person name="Telgmann-Rauber A."/>
            <person name="Kanno A."/>
            <person name="Yue Z."/>
            <person name="Chen H."/>
            <person name="Li W."/>
            <person name="Chen Y."/>
            <person name="Xu X."/>
            <person name="Zhang Y."/>
            <person name="Luo S."/>
            <person name="Chen H."/>
            <person name="Gao J."/>
            <person name="Mao Z."/>
            <person name="Pires J.C."/>
            <person name="Luo M."/>
            <person name="Kudrna D."/>
            <person name="Wing R.A."/>
            <person name="Meyers B.C."/>
            <person name="Yi K."/>
            <person name="Kong H."/>
            <person name="Lavrijsen P."/>
            <person name="Sunseri F."/>
            <person name="Falavigna A."/>
            <person name="Ye Y."/>
            <person name="Leebens-Mack J.H."/>
            <person name="Chen G."/>
        </authorList>
    </citation>
    <scope>NUCLEOTIDE SEQUENCE [LARGE SCALE GENOMIC DNA]</scope>
    <source>
        <strain evidence="15">cv. DH0086</strain>
    </source>
</reference>
<evidence type="ECO:0000256" key="11">
    <source>
        <dbReference type="PROSITE-ProRule" id="PRU00146"/>
    </source>
</evidence>
<keyword evidence="2" id="KW-0808">Transferase</keyword>
<keyword evidence="6" id="KW-0805">Transcription regulation</keyword>
<dbReference type="GO" id="GO:0140993">
    <property type="term" value="F:histone modifying activity"/>
    <property type="evidence" value="ECO:0007669"/>
    <property type="project" value="UniProtKB-ARBA"/>
</dbReference>
<keyword evidence="7" id="KW-0103">Bromodomain</keyword>
<dbReference type="Gene3D" id="1.20.920.10">
    <property type="entry name" value="Bromodomain-like"/>
    <property type="match status" value="1"/>
</dbReference>
<dbReference type="InterPro" id="IPR019786">
    <property type="entry name" value="Zinc_finger_PHD-type_CS"/>
</dbReference>
<evidence type="ECO:0000256" key="4">
    <source>
        <dbReference type="ARBA" id="ARBA00022771"/>
    </source>
</evidence>
<dbReference type="PANTHER" id="PTHR47162">
    <property type="entry name" value="OS02G0192300 PROTEIN"/>
    <property type="match status" value="1"/>
</dbReference>
<keyword evidence="8" id="KW-0238">DNA-binding</keyword>
<dbReference type="PROSITE" id="PS01359">
    <property type="entry name" value="ZF_PHD_1"/>
    <property type="match status" value="1"/>
</dbReference>
<feature type="domain" description="PHD-type" evidence="13">
    <location>
        <begin position="1150"/>
        <end position="1200"/>
    </location>
</feature>
<name>A0A5P1FNI3_ASPOF</name>
<dbReference type="GO" id="GO:0000785">
    <property type="term" value="C:chromatin"/>
    <property type="evidence" value="ECO:0007669"/>
    <property type="project" value="UniProtKB-ARBA"/>
</dbReference>
<dbReference type="Pfam" id="PF00628">
    <property type="entry name" value="PHD"/>
    <property type="match status" value="1"/>
</dbReference>
<evidence type="ECO:0000313" key="14">
    <source>
        <dbReference type="EMBL" id="ONK78997.1"/>
    </source>
</evidence>
<keyword evidence="5" id="KW-0862">Zinc</keyword>
<evidence type="ECO:0000256" key="8">
    <source>
        <dbReference type="ARBA" id="ARBA00023125"/>
    </source>
</evidence>
<evidence type="ECO:0000259" key="13">
    <source>
        <dbReference type="PROSITE" id="PS50016"/>
    </source>
</evidence>
<evidence type="ECO:0000256" key="12">
    <source>
        <dbReference type="SAM" id="MobiDB-lite"/>
    </source>
</evidence>
<feature type="region of interest" description="Disordered" evidence="12">
    <location>
        <begin position="1424"/>
        <end position="1444"/>
    </location>
</feature>
<evidence type="ECO:0000256" key="9">
    <source>
        <dbReference type="ARBA" id="ARBA00023163"/>
    </source>
</evidence>
<dbReference type="InterPro" id="IPR019787">
    <property type="entry name" value="Znf_PHD-finger"/>
</dbReference>
<dbReference type="Proteomes" id="UP000243459">
    <property type="component" value="Chromosome 1"/>
</dbReference>
<dbReference type="GO" id="GO:0005634">
    <property type="term" value="C:nucleus"/>
    <property type="evidence" value="ECO:0007669"/>
    <property type="project" value="UniProtKB-SubCell"/>
</dbReference>
<organism evidence="14 15">
    <name type="scientific">Asparagus officinalis</name>
    <name type="common">Garden asparagus</name>
    <dbReference type="NCBI Taxonomy" id="4686"/>
    <lineage>
        <taxon>Eukaryota</taxon>
        <taxon>Viridiplantae</taxon>
        <taxon>Streptophyta</taxon>
        <taxon>Embryophyta</taxon>
        <taxon>Tracheophyta</taxon>
        <taxon>Spermatophyta</taxon>
        <taxon>Magnoliopsida</taxon>
        <taxon>Liliopsida</taxon>
        <taxon>Asparagales</taxon>
        <taxon>Asparagaceae</taxon>
        <taxon>Asparagoideae</taxon>
        <taxon>Asparagus</taxon>
    </lineage>
</organism>
<sequence length="2130" mass="237235">MSNHDGASSNGGIDGHHSCLNTVQVGNAFDLARHTRILIDSVQTSSEDVPHHGLNTGQGFDNLIFGSSVRRRPVLSSISTPEQFKEELFLSTLRNFILDKGGFLGEGWHVEFIPSPYEYGPNPSVLYCAPDGKRFESMYDVAHYLGISSGITPVEVDERTCGFASVRRPLASRRRRKDLARISANCKSTENHEILRINHREVPYPDADCRPQYYDANCASRAAESYMEENGFADSQNSSVSLPIQYKDFFVLRLGKVDARAAYHDSHQIWPIGYRSYWHDKVTGSLFQCEVSDGGDSGPVFKVRRCPCSLSIIPNGEIILLHNKANQLGPAENTESSSMVFDASSNEEEDILMLLSDPNPSEQDFLSCFPHDSSENLDQSSAQMYLQKPDSLTANLNRNSERSTDLSNKSSSLRDQIGEFYVEGKSSSSVWKMVSRTLIDACTEVYKQYGCLQFCCRHQCGSSFSDGDLKDVHRIGSLARFCYASGPIETPRVIQSDSELDATLRSLSTWLEQDRFGLDTGFVQEVIETLPTCRACSQYQFLIDRSDFLSSCTIGSRLLLAIQKNGKRAGEEVPYGLYSGSKVHNLPEDSPLADTRRAPPGRPLSSKIPGELVGDVFQIWEFFWRFYEILGLKEPLSFEELEDELIDPWPCDLNHLKKIEKKNQDCRAPASLATEKKNQDCREPASLGTENASCSVSLSTNASNSTMHEQGPSKLIPIETAATREATQVKVASHTYGSCSGVALTKAHISLLRVLVGELVNKVAVFLDPNFDARDVKPKRGRKKDVENSPAKEIKNELLTVNELTWPELARRYVLAVLSMNGRMEDVSNRESLKVYRCLQGDGGVLCGSLSGIAGMESDALLLAEAERQISSSTKQESDMLPVDHKDSDAADTCEPVVVKSNNLPEWAETLEPVRKLPTNVGTRIRKCVYNSLEKNPPEWAKVILEHSISKEVYKGNASGPTKKAVLSVLAKLTSCSQQQKPEKASRREKLLSVSDAIMKKCRFVLRSAVSADESKRFCNFLGTTLLNSCDSNDRGILGSPAMVSRPLDFRTIDLRLAVGAYCGSHEVFLEDVREVWHNLRTAYEDQPDLIQKLEQLAQSFESLYEKEILDVFQKFAIHSGVERLDAEIQKELHDVLLAGNEVPKAPWEDGVCKVCGIDKDDTSVLLCDKCDSEYHRYCLNPPLARIPDGDWFCPSCVADQRNVQDKSQCTQPVIRFQRRNLGDETRAFQEALHQLASSMELKEYWELNTEQRIFLLKFLCDEVLNSALIREHLEQCVDKSNTTQQKLYALSIDWRNLKFKEELLARTVPEHTGKYSGCEDFVGEEGIATTLANEGGLTEQQQHFRNNRVIYTTNFSGSPLKRASAPLEEYHEENGQTDVKQNFGQLLKSMIDKHVNGKRHQNDSDSIADGHVLNKATINENSFPTINVSNGNEPSEREHSTVPSVALPQRNAAVKEVVHGVDPENVQRTLIGVAKKAPYSSDAKDTLSMEENSGTGMSVGELIPSHSNTVVQGSHLDIPANLTDSDSSSLELNSLRNEISHLQDSIASLESQIMFTSLRRDFLGRDSIGRLYWVIGKPGKRPSLVVGGGRAVPLEKRIRSEIEATGSSSTSGFASPGSVLGENTSNFLSQSDSMSNSSPLVVYETDTEIQQLVSWLGDADPGERELKECILQWQSLAFYHENIYARIDPKPKSSIVEKVAPPCHLTTKAASILEKSYGPCLEPEVTENPKKRRRKGKVNSDEKMYRCECLEPVWPSRPHCVTCHQTFSSIQDFEGHNDGKCAPNIPVTDENKENDDSMKGKVIKHDNKKGKEHTDDVDTVETLKKGKFDISSNLVKFPNKACPYDLVEISKKFITNDSNKELIKEIGLIGSNGIPFLISSPHMFLDPPLLLRQSEKIDHLNKASHSSDNRLPIILHNEGTNVSHGVLGNKPRHDATLTQNCPVDSKRDRLAKTSSSYTTTGKRASCKAQGPKVIQSCAVPEPSLRPLLGKVSHILKRLKINLLEMEAALPEEALRLSRSDIRRRCAWRAFVKSAESIFEMIQATILLEGMIKAEYLKNRWWYWSSLTAAAKTSTISSLALRIYSLDDSIIYTREKDPQPCPLDPSAESLSSSNKMVGKKRKDMAGVGPS</sequence>
<dbReference type="EMBL" id="CM007381">
    <property type="protein sequence ID" value="ONK78997.1"/>
    <property type="molecule type" value="Genomic_DNA"/>
</dbReference>
<dbReference type="PROSITE" id="PS51542">
    <property type="entry name" value="FYRN"/>
    <property type="match status" value="1"/>
</dbReference>
<comment type="subcellular location">
    <subcellularLocation>
        <location evidence="1">Nucleus</location>
    </subcellularLocation>
</comment>
<dbReference type="OMA" id="WTYYETE"/>
<keyword evidence="10" id="KW-0539">Nucleus</keyword>
<dbReference type="GO" id="GO:0016740">
    <property type="term" value="F:transferase activity"/>
    <property type="evidence" value="ECO:0007669"/>
    <property type="project" value="UniProtKB-KW"/>
</dbReference>
<dbReference type="Gramene" id="ONK78997">
    <property type="protein sequence ID" value="ONK78997"/>
    <property type="gene ID" value="A4U43_C01F1810"/>
</dbReference>
<dbReference type="CDD" id="cd15519">
    <property type="entry name" value="PHD1_Lid2p_like"/>
    <property type="match status" value="1"/>
</dbReference>
<keyword evidence="4 11" id="KW-0863">Zinc-finger</keyword>
<dbReference type="InterPro" id="IPR036427">
    <property type="entry name" value="Bromodomain-like_sf"/>
</dbReference>
<dbReference type="PROSITE" id="PS51543">
    <property type="entry name" value="FYRC"/>
    <property type="match status" value="1"/>
</dbReference>
<gene>
    <name evidence="14" type="ORF">A4U43_C01F1810</name>
</gene>
<dbReference type="SMART" id="SM00249">
    <property type="entry name" value="PHD"/>
    <property type="match status" value="1"/>
</dbReference>
<feature type="compositionally biased region" description="Polar residues" evidence="12">
    <location>
        <begin position="1424"/>
        <end position="1434"/>
    </location>
</feature>
<evidence type="ECO:0000256" key="2">
    <source>
        <dbReference type="ARBA" id="ARBA00022679"/>
    </source>
</evidence>
<dbReference type="InterPro" id="IPR028942">
    <property type="entry name" value="WHIM1_dom"/>
</dbReference>
<evidence type="ECO:0000256" key="3">
    <source>
        <dbReference type="ARBA" id="ARBA00022723"/>
    </source>
</evidence>
<dbReference type="Pfam" id="PF15612">
    <property type="entry name" value="WHIM1"/>
    <property type="match status" value="1"/>
</dbReference>
<dbReference type="Gene3D" id="3.30.40.10">
    <property type="entry name" value="Zinc/RING finger domain, C3HC4 (zinc finger)"/>
    <property type="match status" value="1"/>
</dbReference>
<evidence type="ECO:0000313" key="15">
    <source>
        <dbReference type="Proteomes" id="UP000243459"/>
    </source>
</evidence>
<dbReference type="GO" id="GO:0008270">
    <property type="term" value="F:zinc ion binding"/>
    <property type="evidence" value="ECO:0007669"/>
    <property type="project" value="UniProtKB-KW"/>
</dbReference>
<proteinExistence type="predicted"/>
<keyword evidence="9" id="KW-0804">Transcription</keyword>
<dbReference type="PANTHER" id="PTHR47162:SF10">
    <property type="entry name" value="METHYL-CPG-BINDING DOMAIN-CONTAINING PROTEIN 9 ISOFORM X1"/>
    <property type="match status" value="1"/>
</dbReference>
<dbReference type="GO" id="GO:0003677">
    <property type="term" value="F:DNA binding"/>
    <property type="evidence" value="ECO:0007669"/>
    <property type="project" value="UniProtKB-KW"/>
</dbReference>
<dbReference type="InterPro" id="IPR011011">
    <property type="entry name" value="Znf_FYVE_PHD"/>
</dbReference>
<dbReference type="InterPro" id="IPR013083">
    <property type="entry name" value="Znf_RING/FYVE/PHD"/>
</dbReference>
<keyword evidence="15" id="KW-1185">Reference proteome</keyword>
<dbReference type="InterPro" id="IPR016177">
    <property type="entry name" value="DNA-bd_dom_sf"/>
</dbReference>
<dbReference type="SUPFAM" id="SSF47370">
    <property type="entry name" value="Bromodomain"/>
    <property type="match status" value="1"/>
</dbReference>
<dbReference type="InterPro" id="IPR003889">
    <property type="entry name" value="FYrich_C"/>
</dbReference>
<feature type="region of interest" description="Disordered" evidence="12">
    <location>
        <begin position="2097"/>
        <end position="2130"/>
    </location>
</feature>
<dbReference type="InterPro" id="IPR003888">
    <property type="entry name" value="FYrich_N"/>
</dbReference>
<dbReference type="Gene3D" id="3.30.160.360">
    <property type="match status" value="1"/>
</dbReference>
<evidence type="ECO:0000256" key="10">
    <source>
        <dbReference type="ARBA" id="ARBA00023242"/>
    </source>
</evidence>